<reference evidence="1 2" key="1">
    <citation type="submission" date="2018-01" db="EMBL/GenBank/DDBJ databases">
        <title>Draft genome sequence of the feruloyl esterase-producing strain Lactobacillus fermentum CRL 1446, isolated from artisanal goat milk cheese.</title>
        <authorList>
            <person name="Abeijon Mukdsi M.C."/>
            <person name="Saavedra L."/>
            <person name="Gauffin Cano M.P."/>
            <person name="Hebert E.M."/>
            <person name="Medina R.B."/>
        </authorList>
    </citation>
    <scope>NUCLEOTIDE SEQUENCE [LARGE SCALE GENOMIC DNA]</scope>
    <source>
        <strain evidence="1 2">CRL 1446</strain>
    </source>
</reference>
<organism evidence="1 2">
    <name type="scientific">Limosilactobacillus fermentum</name>
    <name type="common">Lactobacillus fermentum</name>
    <dbReference type="NCBI Taxonomy" id="1613"/>
    <lineage>
        <taxon>Bacteria</taxon>
        <taxon>Bacillati</taxon>
        <taxon>Bacillota</taxon>
        <taxon>Bacilli</taxon>
        <taxon>Lactobacillales</taxon>
        <taxon>Lactobacillaceae</taxon>
        <taxon>Limosilactobacillus</taxon>
    </lineage>
</organism>
<accession>A0A2K2TGH0</accession>
<dbReference type="AlphaFoldDB" id="A0A2K2TGH0"/>
<protein>
    <submittedName>
        <fullName evidence="1">Uncharacterized protein</fullName>
    </submittedName>
</protein>
<dbReference type="RefSeq" id="WP_103205651.1">
    <property type="nucleotide sequence ID" value="NZ_OKQY01000019.1"/>
</dbReference>
<dbReference type="EMBL" id="POTQ01000031">
    <property type="protein sequence ID" value="PNV57094.1"/>
    <property type="molecule type" value="Genomic_DNA"/>
</dbReference>
<gene>
    <name evidence="1" type="ORF">C1Y38_10190</name>
</gene>
<dbReference type="Proteomes" id="UP000236514">
    <property type="component" value="Unassembled WGS sequence"/>
</dbReference>
<evidence type="ECO:0000313" key="1">
    <source>
        <dbReference type="EMBL" id="PNV57094.1"/>
    </source>
</evidence>
<name>A0A2K2TGH0_LIMFE</name>
<proteinExistence type="predicted"/>
<evidence type="ECO:0000313" key="2">
    <source>
        <dbReference type="Proteomes" id="UP000236514"/>
    </source>
</evidence>
<sequence length="74" mass="8554">MKKYQFGTAWADWVWDLVGNNKIILDSPQHNGPFDHSKDSEMLFFVYGRKNIEIGHWGDTLIQDDDGNLNVEKG</sequence>
<comment type="caution">
    <text evidence="1">The sequence shown here is derived from an EMBL/GenBank/DDBJ whole genome shotgun (WGS) entry which is preliminary data.</text>
</comment>